<protein>
    <submittedName>
        <fullName evidence="1">Uncharacterized protein</fullName>
    </submittedName>
</protein>
<organism evidence="1 2">
    <name type="scientific">Xylella fastidiosa (strain Temecula1 / ATCC 700964)</name>
    <dbReference type="NCBI Taxonomy" id="183190"/>
    <lineage>
        <taxon>Bacteria</taxon>
        <taxon>Pseudomonadati</taxon>
        <taxon>Pseudomonadota</taxon>
        <taxon>Gammaproteobacteria</taxon>
        <taxon>Lysobacterales</taxon>
        <taxon>Lysobacteraceae</taxon>
        <taxon>Xylella</taxon>
    </lineage>
</organism>
<dbReference type="HOGENOM" id="CLU_2621249_0_0_6"/>
<dbReference type="Proteomes" id="UP000002516">
    <property type="component" value="Chromosome"/>
</dbReference>
<dbReference type="EMBL" id="AE009442">
    <property type="protein sequence ID" value="AAO29439.1"/>
    <property type="molecule type" value="Genomic_DNA"/>
</dbReference>
<proteinExistence type="predicted"/>
<reference evidence="1 2" key="1">
    <citation type="journal article" date="2003" name="J. Bacteriol.">
        <title>Comparative analyses of the complete genome sequences of Pierce's disease and citrus variegated chlorosis strains of Xylella fastidiosa.</title>
        <authorList>
            <person name="Van Sluys M.A."/>
            <person name="de Oliveira M.C."/>
            <person name="Monteiro-Vitorello C.B."/>
            <person name="Miyaki C.Y."/>
            <person name="Furlan L.R."/>
            <person name="Camargo L.E."/>
            <person name="da Silva A.C."/>
            <person name="Moon D.H."/>
            <person name="Takita M.A."/>
            <person name="Lemos E.G."/>
            <person name="Machado M.A."/>
            <person name="Ferro M.I."/>
            <person name="da Silva F.R."/>
            <person name="Goldman M.H."/>
            <person name="Goldman G.H."/>
            <person name="Lemos M.V."/>
            <person name="El-Dorry H."/>
            <person name="Tsai S.M."/>
            <person name="Carrer H."/>
            <person name="Carraro D.M."/>
            <person name="de Oliveira R.C."/>
            <person name="Nunes L.R."/>
            <person name="Siqueira W.J."/>
            <person name="Coutinho L.L."/>
            <person name="Kimura E.T."/>
            <person name="Ferro E.S."/>
            <person name="Harakava R."/>
            <person name="Kuramae E.E."/>
            <person name="Marino C.L."/>
            <person name="Giglioti E."/>
            <person name="Abreu I.L."/>
            <person name="Alves L.M."/>
            <person name="do Amaral A.M."/>
            <person name="Baia G.S."/>
            <person name="Blanco S.R."/>
            <person name="Brito M.S."/>
            <person name="Cannavan F.S."/>
            <person name="Celestino A.V."/>
            <person name="da Cunha A.F."/>
            <person name="Fenille R.C."/>
            <person name="Ferro J.A."/>
            <person name="Formighieri E.F."/>
            <person name="Kishi L.T."/>
            <person name="Leoni S.G."/>
            <person name="Oliveira A.R."/>
            <person name="Rosa V.E.Jr."/>
            <person name="Sassaki F.T."/>
            <person name="Sena J.A."/>
            <person name="de Souza A.A."/>
            <person name="Truffi D."/>
            <person name="Tsukumo F."/>
            <person name="Yanai G.M."/>
            <person name="Zaros L.G."/>
            <person name="Civerolo E.L."/>
            <person name="Simpson A.J."/>
            <person name="Almeida N.F.Jr."/>
            <person name="Setubal J.C."/>
            <person name="Kitajima J.P."/>
        </authorList>
    </citation>
    <scope>NUCLEOTIDE SEQUENCE [LARGE SCALE GENOMIC DNA]</scope>
    <source>
        <strain evidence="2">Temecula1 / ATCC 700964</strain>
    </source>
</reference>
<dbReference type="AlphaFoldDB" id="Q87B61"/>
<gene>
    <name evidence="1" type="ordered locus">PD_1597</name>
</gene>
<keyword evidence="2" id="KW-1185">Reference proteome</keyword>
<evidence type="ECO:0000313" key="2">
    <source>
        <dbReference type="Proteomes" id="UP000002516"/>
    </source>
</evidence>
<sequence>MASQPTPERHMSLATDQVALLKDAYRKVLLGQSVRYGERQVTRADAKWISDELDKWLRRAAAEAAPSTSGTVRIAIADFRRDSGADAP</sequence>
<accession>Q87B61</accession>
<name>Q87B61_XYLFT</name>
<dbReference type="KEGG" id="xft:PD_1597"/>
<evidence type="ECO:0000313" key="1">
    <source>
        <dbReference type="EMBL" id="AAO29439.1"/>
    </source>
</evidence>